<dbReference type="Pfam" id="PF21831">
    <property type="entry name" value="DUF6891"/>
    <property type="match status" value="1"/>
</dbReference>
<accession>A0A0G3GYB8</accession>
<dbReference type="PATRIC" id="fig|571915.4.peg.1297"/>
<protein>
    <recommendedName>
        <fullName evidence="1">DUF6891 domain-containing protein</fullName>
    </recommendedName>
</protein>
<dbReference type="InterPro" id="IPR054186">
    <property type="entry name" value="DUF6891"/>
</dbReference>
<dbReference type="AlphaFoldDB" id="A0A0G3GYB8"/>
<evidence type="ECO:0000259" key="1">
    <source>
        <dbReference type="Pfam" id="PF21831"/>
    </source>
</evidence>
<dbReference type="OrthoDB" id="5515732at2"/>
<gene>
    <name evidence="2" type="ORF">CMUST_06095</name>
</gene>
<name>A0A0G3GYB8_9CORY</name>
<dbReference type="RefSeq" id="WP_052844560.1">
    <property type="nucleotide sequence ID" value="NZ_CP011542.1"/>
</dbReference>
<dbReference type="STRING" id="571915.CMUST_06095"/>
<proteinExistence type="predicted"/>
<keyword evidence="3" id="KW-1185">Reference proteome</keyword>
<evidence type="ECO:0000313" key="2">
    <source>
        <dbReference type="EMBL" id="AKK05555.1"/>
    </source>
</evidence>
<dbReference type="Proteomes" id="UP000035199">
    <property type="component" value="Chromosome"/>
</dbReference>
<dbReference type="EMBL" id="CP011542">
    <property type="protein sequence ID" value="AKK05555.1"/>
    <property type="molecule type" value="Genomic_DNA"/>
</dbReference>
<reference evidence="2 3" key="1">
    <citation type="journal article" date="2015" name="Genome Announc.">
        <title>Complete Genome Sequence of the Type Strain Corynebacterium mustelae DSM 45274, Isolated from Various Tissues of a Male Ferret with Lethal Sepsis.</title>
        <authorList>
            <person name="Ruckert C."/>
            <person name="Eimer J."/>
            <person name="Winkler A."/>
            <person name="Tauch A."/>
        </authorList>
    </citation>
    <scope>NUCLEOTIDE SEQUENCE [LARGE SCALE GENOMIC DNA]</scope>
    <source>
        <strain evidence="2 3">DSM 45274</strain>
    </source>
</reference>
<sequence>MPAHTEIPEFVSAADVGTILGCTEEQAQDAINHCWRMITLGTSIDALTDDITYGTRNFTEAPSATQAAEAANYLVKARRLQIGRLRATGQLQPSRLSAAFNELREQEILALQNFTCCATCATAEAWDVMSAEPQWRGFVYFHNQDAESLINTNQTYIGYDIRLESWYSEAELTGFTRSERQAAYSNTCIRLANEILRPTFRAFNIGYKWNNNTDTRMLLSNCDYFAEI</sequence>
<evidence type="ECO:0000313" key="3">
    <source>
        <dbReference type="Proteomes" id="UP000035199"/>
    </source>
</evidence>
<feature type="domain" description="DUF6891" evidence="1">
    <location>
        <begin position="65"/>
        <end position="161"/>
    </location>
</feature>
<organism evidence="2 3">
    <name type="scientific">Corynebacterium mustelae</name>
    <dbReference type="NCBI Taxonomy" id="571915"/>
    <lineage>
        <taxon>Bacteria</taxon>
        <taxon>Bacillati</taxon>
        <taxon>Actinomycetota</taxon>
        <taxon>Actinomycetes</taxon>
        <taxon>Mycobacteriales</taxon>
        <taxon>Corynebacteriaceae</taxon>
        <taxon>Corynebacterium</taxon>
    </lineage>
</organism>
<dbReference type="KEGG" id="cmv:CMUST_06095"/>
<reference evidence="3" key="2">
    <citation type="submission" date="2015-05" db="EMBL/GenBank/DDBJ databases">
        <title>Complete genome sequence of Corynebacterium mustelae DSM 45274, isolated from various tissues of a male ferret with lethal sepsis.</title>
        <authorList>
            <person name="Ruckert C."/>
            <person name="Albersmeier A."/>
            <person name="Winkler A."/>
            <person name="Tauch A."/>
        </authorList>
    </citation>
    <scope>NUCLEOTIDE SEQUENCE [LARGE SCALE GENOMIC DNA]</scope>
    <source>
        <strain evidence="3">DSM 45274</strain>
    </source>
</reference>